<evidence type="ECO:0000313" key="2">
    <source>
        <dbReference type="Proteomes" id="UP001153331"/>
    </source>
</evidence>
<reference evidence="1" key="1">
    <citation type="submission" date="2022-11" db="EMBL/GenBank/DDBJ databases">
        <title>Genome Sequence of Boeremia exigua.</title>
        <authorList>
            <person name="Buettner E."/>
        </authorList>
    </citation>
    <scope>NUCLEOTIDE SEQUENCE</scope>
    <source>
        <strain evidence="1">CU02</strain>
    </source>
</reference>
<evidence type="ECO:0000313" key="1">
    <source>
        <dbReference type="EMBL" id="KAJ8108439.1"/>
    </source>
</evidence>
<dbReference type="EMBL" id="JAPHNI010000749">
    <property type="protein sequence ID" value="KAJ8108439.1"/>
    <property type="molecule type" value="Genomic_DNA"/>
</dbReference>
<protein>
    <submittedName>
        <fullName evidence="1">Uncharacterized protein</fullName>
    </submittedName>
</protein>
<organism evidence="1 2">
    <name type="scientific">Boeremia exigua</name>
    <dbReference type="NCBI Taxonomy" id="749465"/>
    <lineage>
        <taxon>Eukaryota</taxon>
        <taxon>Fungi</taxon>
        <taxon>Dikarya</taxon>
        <taxon>Ascomycota</taxon>
        <taxon>Pezizomycotina</taxon>
        <taxon>Dothideomycetes</taxon>
        <taxon>Pleosporomycetidae</taxon>
        <taxon>Pleosporales</taxon>
        <taxon>Pleosporineae</taxon>
        <taxon>Didymellaceae</taxon>
        <taxon>Boeremia</taxon>
    </lineage>
</organism>
<sequence>MYGIALQSSRHGKPIIILLLWSTVGLKGLAAACNASARFQGLLTTFGRRCTASPIRINVPSRTSPQYRGRLNRSTAFAKFGKSTQGDIAHKATPHGSAAAPTLEGRDKICITKENLVGPS</sequence>
<keyword evidence="2" id="KW-1185">Reference proteome</keyword>
<name>A0ACC2HZA3_9PLEO</name>
<comment type="caution">
    <text evidence="1">The sequence shown here is derived from an EMBL/GenBank/DDBJ whole genome shotgun (WGS) entry which is preliminary data.</text>
</comment>
<gene>
    <name evidence="1" type="ORF">OPT61_g8175</name>
</gene>
<dbReference type="Proteomes" id="UP001153331">
    <property type="component" value="Unassembled WGS sequence"/>
</dbReference>
<proteinExistence type="predicted"/>
<accession>A0ACC2HZA3</accession>